<keyword evidence="5" id="KW-0227">DNA damage</keyword>
<reference evidence="16" key="1">
    <citation type="journal article" date="2016" name="Insect Biochem. Mol. Biol.">
        <title>Multifaceted biological insights from a draft genome sequence of the tobacco hornworm moth, Manduca sexta.</title>
        <authorList>
            <person name="Kanost M.R."/>
            <person name="Arrese E.L."/>
            <person name="Cao X."/>
            <person name="Chen Y.R."/>
            <person name="Chellapilla S."/>
            <person name="Goldsmith M.R."/>
            <person name="Grosse-Wilde E."/>
            <person name="Heckel D.G."/>
            <person name="Herndon N."/>
            <person name="Jiang H."/>
            <person name="Papanicolaou A."/>
            <person name="Qu J."/>
            <person name="Soulages J.L."/>
            <person name="Vogel H."/>
            <person name="Walters J."/>
            <person name="Waterhouse R.M."/>
            <person name="Ahn S.J."/>
            <person name="Almeida F.C."/>
            <person name="An C."/>
            <person name="Aqrawi P."/>
            <person name="Bretschneider A."/>
            <person name="Bryant W.B."/>
            <person name="Bucks S."/>
            <person name="Chao H."/>
            <person name="Chevignon G."/>
            <person name="Christen J.M."/>
            <person name="Clarke D.F."/>
            <person name="Dittmer N.T."/>
            <person name="Ferguson L.C.F."/>
            <person name="Garavelou S."/>
            <person name="Gordon K.H.J."/>
            <person name="Gunaratna R.T."/>
            <person name="Han Y."/>
            <person name="Hauser F."/>
            <person name="He Y."/>
            <person name="Heidel-Fischer H."/>
            <person name="Hirsh A."/>
            <person name="Hu Y."/>
            <person name="Jiang H."/>
            <person name="Kalra D."/>
            <person name="Klinner C."/>
            <person name="Konig C."/>
            <person name="Kovar C."/>
            <person name="Kroll A.R."/>
            <person name="Kuwar S.S."/>
            <person name="Lee S.L."/>
            <person name="Lehman R."/>
            <person name="Li K."/>
            <person name="Li Z."/>
            <person name="Liang H."/>
            <person name="Lovelace S."/>
            <person name="Lu Z."/>
            <person name="Mansfield J.H."/>
            <person name="McCulloch K.J."/>
            <person name="Mathew T."/>
            <person name="Morton B."/>
            <person name="Muzny D.M."/>
            <person name="Neunemann D."/>
            <person name="Ongeri F."/>
            <person name="Pauchet Y."/>
            <person name="Pu L.L."/>
            <person name="Pyrousis I."/>
            <person name="Rao X.J."/>
            <person name="Redding A."/>
            <person name="Roesel C."/>
            <person name="Sanchez-Gracia A."/>
            <person name="Schaack S."/>
            <person name="Shukla A."/>
            <person name="Tetreau G."/>
            <person name="Wang Y."/>
            <person name="Xiong G.H."/>
            <person name="Traut W."/>
            <person name="Walsh T.K."/>
            <person name="Worley K.C."/>
            <person name="Wu D."/>
            <person name="Wu W."/>
            <person name="Wu Y.Q."/>
            <person name="Zhang X."/>
            <person name="Zou Z."/>
            <person name="Zucker H."/>
            <person name="Briscoe A.D."/>
            <person name="Burmester T."/>
            <person name="Clem R.J."/>
            <person name="Feyereisen R."/>
            <person name="Grimmelikhuijzen C.J.P."/>
            <person name="Hamodrakas S.J."/>
            <person name="Hansson B.S."/>
            <person name="Huguet E."/>
            <person name="Jermiin L.S."/>
            <person name="Lan Q."/>
            <person name="Lehman H.K."/>
            <person name="Lorenzen M."/>
            <person name="Merzendorfer H."/>
            <person name="Michalopoulos I."/>
            <person name="Morton D.B."/>
            <person name="Muthukrishnan S."/>
            <person name="Oakeshott J.G."/>
            <person name="Palmer W."/>
            <person name="Park Y."/>
            <person name="Passarelli A.L."/>
            <person name="Rozas J."/>
            <person name="Schwartz L.M."/>
            <person name="Smith W."/>
            <person name="Southgate A."/>
            <person name="Vilcinskas A."/>
            <person name="Vogt R."/>
            <person name="Wang P."/>
            <person name="Werren J."/>
            <person name="Yu X.Q."/>
            <person name="Zhou J.J."/>
            <person name="Brown S.J."/>
            <person name="Scherer S.E."/>
            <person name="Richards S."/>
            <person name="Blissard G.W."/>
        </authorList>
    </citation>
    <scope>NUCLEOTIDE SEQUENCE</scope>
</reference>
<gene>
    <name evidence="16" type="ORF">O3G_MSEX001768</name>
</gene>
<dbReference type="GO" id="GO:0017116">
    <property type="term" value="F:single-stranded DNA helicase activity"/>
    <property type="evidence" value="ECO:0007669"/>
    <property type="project" value="TreeGrafter"/>
</dbReference>
<evidence type="ECO:0000256" key="12">
    <source>
        <dbReference type="ARBA" id="ARBA00041085"/>
    </source>
</evidence>
<comment type="caution">
    <text evidence="16">The sequence shown here is derived from an EMBL/GenBank/DDBJ whole genome shotgun (WGS) entry which is preliminary data.</text>
</comment>
<feature type="region of interest" description="Disordered" evidence="14">
    <location>
        <begin position="928"/>
        <end position="953"/>
    </location>
</feature>
<dbReference type="GO" id="GO:0005524">
    <property type="term" value="F:ATP binding"/>
    <property type="evidence" value="ECO:0007669"/>
    <property type="project" value="UniProtKB-KW"/>
</dbReference>
<dbReference type="GO" id="GO:0016787">
    <property type="term" value="F:hydrolase activity"/>
    <property type="evidence" value="ECO:0007669"/>
    <property type="project" value="UniProtKB-KW"/>
</dbReference>
<keyword evidence="8" id="KW-0067">ATP-binding</keyword>
<dbReference type="InterPro" id="IPR031327">
    <property type="entry name" value="MCM"/>
</dbReference>
<evidence type="ECO:0000256" key="1">
    <source>
        <dbReference type="ARBA" id="ARBA00004123"/>
    </source>
</evidence>
<dbReference type="GO" id="GO:0005634">
    <property type="term" value="C:nucleus"/>
    <property type="evidence" value="ECO:0007669"/>
    <property type="project" value="UniProtKB-SubCell"/>
</dbReference>
<accession>A0A921YKW5</accession>
<dbReference type="PROSITE" id="PS50051">
    <property type="entry name" value="MCM_2"/>
    <property type="match status" value="1"/>
</dbReference>
<feature type="domain" description="MCM C-terminal AAA(+) ATPase" evidence="15">
    <location>
        <begin position="297"/>
        <end position="511"/>
    </location>
</feature>
<evidence type="ECO:0000256" key="6">
    <source>
        <dbReference type="ARBA" id="ARBA00022801"/>
    </source>
</evidence>
<evidence type="ECO:0000256" key="5">
    <source>
        <dbReference type="ARBA" id="ARBA00022763"/>
    </source>
</evidence>
<dbReference type="EC" id="3.6.4.12" evidence="3"/>
<name>A0A921YKW5_MANSE</name>
<keyword evidence="11" id="KW-0539">Nucleus</keyword>
<evidence type="ECO:0000256" key="13">
    <source>
        <dbReference type="ARBA" id="ARBA00047995"/>
    </source>
</evidence>
<evidence type="ECO:0000256" key="11">
    <source>
        <dbReference type="ARBA" id="ARBA00023242"/>
    </source>
</evidence>
<dbReference type="EMBL" id="JH668285">
    <property type="protein sequence ID" value="KAG6441225.1"/>
    <property type="molecule type" value="Genomic_DNA"/>
</dbReference>
<comment type="catalytic activity">
    <reaction evidence="13">
        <text>ATP + H2O = ADP + phosphate + H(+)</text>
        <dbReference type="Rhea" id="RHEA:13065"/>
        <dbReference type="ChEBI" id="CHEBI:15377"/>
        <dbReference type="ChEBI" id="CHEBI:15378"/>
        <dbReference type="ChEBI" id="CHEBI:30616"/>
        <dbReference type="ChEBI" id="CHEBI:43474"/>
        <dbReference type="ChEBI" id="CHEBI:456216"/>
        <dbReference type="EC" id="3.6.4.12"/>
    </reaction>
</comment>
<reference evidence="16" key="2">
    <citation type="submission" date="2020-12" db="EMBL/GenBank/DDBJ databases">
        <authorList>
            <person name="Kanost M."/>
        </authorList>
    </citation>
    <scope>NUCLEOTIDE SEQUENCE</scope>
</reference>
<keyword evidence="17" id="KW-1185">Reference proteome</keyword>
<comment type="subcellular location">
    <subcellularLocation>
        <location evidence="1">Nucleus</location>
    </subcellularLocation>
</comment>
<keyword evidence="6" id="KW-0378">Hydrolase</keyword>
<evidence type="ECO:0000259" key="15">
    <source>
        <dbReference type="PROSITE" id="PS50051"/>
    </source>
</evidence>
<dbReference type="FunFam" id="3.40.50.300:FF:000671">
    <property type="entry name" value="DNA helicase MCM9 isoform X1"/>
    <property type="match status" value="1"/>
</dbReference>
<evidence type="ECO:0000256" key="7">
    <source>
        <dbReference type="ARBA" id="ARBA00022806"/>
    </source>
</evidence>
<dbReference type="InterPro" id="IPR058768">
    <property type="entry name" value="MCM9_N"/>
</dbReference>
<evidence type="ECO:0000313" key="17">
    <source>
        <dbReference type="Proteomes" id="UP000791440"/>
    </source>
</evidence>
<dbReference type="AlphaFoldDB" id="A0A921YKW5"/>
<sequence>MIREYLLKFHFQDCINILSETDNLGYYSIKIDFLKLFETYPDVGDKVLCSPVESLPICNNDIIKVQQNILENIEYKEIISKLVNCHLKRNVHARFFGLPVCPELHRTIFPKNVDLGCFLKVTGTVVRVTQSKMLEYQRKYVCMKCKYENCVEAEFENRYILKAPSKCGNENPKCRCSTFTQVQLVSREYCKDYQEIKIQEQVNKLSIGSIPGSLWVVLEDDLVDCCKPGDDVIICGVVRRRWRPSVQNKKSEVELVLQSNYIEVCNAQQSEVVSKAPDVKECFNDFWSKYESCPLKGRDQILKSVCPQVYGLHLVKLAVLLTVITGANHVEEDANKKSAQDDQHSTRVRGQCHLLLVGDPGTGKSQLLRAGADLTARSVFTSGAGSTRAGLTCAALREEGEWQLEAGALVLSDGGVCCIDEISQLREHDRTAIHEAMEQQTISIAKAGIVCKLNTRCAIIAACNPKGHYDTDQPLSVNVSLGTPLLSRFDLIFILLDSKNKVWDKLVSSYILFGDTNLNESKKTWNLEKLQMYISFVGPQTTKITKSANTILQSYYMVQRKSEHRDPSRTTVRMLDSLVRLSQAHCRLMYRNTILPMDAVTAVSLVDLSMQDCTLSDTVDALHSTFQKYPDYGYLCMAKKLLTQLNLYEIWHEELLYYGQLLQVDHKTLEHDIDRGINRLFAKYDDVSDDNIILSASLVTSSYFDKNKVKQDSSKNEVENKENSENPQDDENKIRVNDKLAKTLKKHATLNKVDRNPPPAQRNQKKRKRKEVTVNTSNIKVNINKRSKTVKKSSTEDPSESDNDFDERTILKAVPSVNDVFAELDIDFKFETNSEVNSMNGENKNINEPSTLGIKGKSKNIDGCVQNIHSPVKECKTVNNNHEKEITLTDKEVANLSKTVSKLMEFQYVEKHDLSKYEEKVTHKAKSKSDIVKLKDKSDSTSSTVNQKSTQNSQISMFESSDCDIDLDI</sequence>
<dbReference type="SMART" id="SM00350">
    <property type="entry name" value="MCM"/>
    <property type="match status" value="1"/>
</dbReference>
<protein>
    <recommendedName>
        <fullName evidence="12">DNA helicase MCM9</fullName>
        <ecNumber evidence="3">3.6.4.12</ecNumber>
    </recommendedName>
</protein>
<dbReference type="PANTHER" id="PTHR11630:SF48">
    <property type="entry name" value="DNA HELICASE MCM9"/>
    <property type="match status" value="1"/>
</dbReference>
<evidence type="ECO:0000313" key="16">
    <source>
        <dbReference type="EMBL" id="KAG6441225.1"/>
    </source>
</evidence>
<evidence type="ECO:0000256" key="3">
    <source>
        <dbReference type="ARBA" id="ARBA00012551"/>
    </source>
</evidence>
<dbReference type="GO" id="GO:0000724">
    <property type="term" value="P:double-strand break repair via homologous recombination"/>
    <property type="evidence" value="ECO:0007669"/>
    <property type="project" value="TreeGrafter"/>
</dbReference>
<keyword evidence="4" id="KW-0547">Nucleotide-binding</keyword>
<feature type="region of interest" description="Disordered" evidence="14">
    <location>
        <begin position="709"/>
        <end position="804"/>
    </location>
</feature>
<dbReference type="InterPro" id="IPR041562">
    <property type="entry name" value="MCM_lid"/>
</dbReference>
<evidence type="ECO:0000256" key="4">
    <source>
        <dbReference type="ARBA" id="ARBA00022741"/>
    </source>
</evidence>
<dbReference type="InterPro" id="IPR033762">
    <property type="entry name" value="MCM_OB"/>
</dbReference>
<organism evidence="16 17">
    <name type="scientific">Manduca sexta</name>
    <name type="common">Tobacco hawkmoth</name>
    <name type="synonym">Tobacco hornworm</name>
    <dbReference type="NCBI Taxonomy" id="7130"/>
    <lineage>
        <taxon>Eukaryota</taxon>
        <taxon>Metazoa</taxon>
        <taxon>Ecdysozoa</taxon>
        <taxon>Arthropoda</taxon>
        <taxon>Hexapoda</taxon>
        <taxon>Insecta</taxon>
        <taxon>Pterygota</taxon>
        <taxon>Neoptera</taxon>
        <taxon>Endopterygota</taxon>
        <taxon>Lepidoptera</taxon>
        <taxon>Glossata</taxon>
        <taxon>Ditrysia</taxon>
        <taxon>Bombycoidea</taxon>
        <taxon>Sphingidae</taxon>
        <taxon>Sphinginae</taxon>
        <taxon>Sphingini</taxon>
        <taxon>Manduca</taxon>
    </lineage>
</organism>
<dbReference type="Pfam" id="PF17855">
    <property type="entry name" value="MCM_lid"/>
    <property type="match status" value="1"/>
</dbReference>
<comment type="similarity">
    <text evidence="2">Belongs to the MCM family.</text>
</comment>
<dbReference type="GO" id="GO:0003697">
    <property type="term" value="F:single-stranded DNA binding"/>
    <property type="evidence" value="ECO:0007669"/>
    <property type="project" value="TreeGrafter"/>
</dbReference>
<dbReference type="Pfam" id="PF26066">
    <property type="entry name" value="MCM9_N"/>
    <property type="match status" value="1"/>
</dbReference>
<dbReference type="PANTHER" id="PTHR11630">
    <property type="entry name" value="DNA REPLICATION LICENSING FACTOR MCM FAMILY MEMBER"/>
    <property type="match status" value="1"/>
</dbReference>
<keyword evidence="9" id="KW-0238">DNA-binding</keyword>
<dbReference type="Pfam" id="PF17207">
    <property type="entry name" value="MCM_OB"/>
    <property type="match status" value="1"/>
</dbReference>
<evidence type="ECO:0000256" key="8">
    <source>
        <dbReference type="ARBA" id="ARBA00022840"/>
    </source>
</evidence>
<feature type="compositionally biased region" description="Basic and acidic residues" evidence="14">
    <location>
        <begin position="709"/>
        <end position="741"/>
    </location>
</feature>
<dbReference type="GO" id="GO:0042555">
    <property type="term" value="C:MCM complex"/>
    <property type="evidence" value="ECO:0007669"/>
    <property type="project" value="TreeGrafter"/>
</dbReference>
<keyword evidence="10" id="KW-0234">DNA repair</keyword>
<dbReference type="InterPro" id="IPR001208">
    <property type="entry name" value="MCM_dom"/>
</dbReference>
<feature type="compositionally biased region" description="Basic and acidic residues" evidence="14">
    <location>
        <begin position="928"/>
        <end position="939"/>
    </location>
</feature>
<dbReference type="Pfam" id="PF00493">
    <property type="entry name" value="MCM"/>
    <property type="match status" value="1"/>
</dbReference>
<dbReference type="Proteomes" id="UP000791440">
    <property type="component" value="Unassembled WGS sequence"/>
</dbReference>
<evidence type="ECO:0000256" key="14">
    <source>
        <dbReference type="SAM" id="MobiDB-lite"/>
    </source>
</evidence>
<evidence type="ECO:0000256" key="2">
    <source>
        <dbReference type="ARBA" id="ARBA00008010"/>
    </source>
</evidence>
<evidence type="ECO:0000256" key="9">
    <source>
        <dbReference type="ARBA" id="ARBA00023125"/>
    </source>
</evidence>
<proteinExistence type="inferred from homology"/>
<keyword evidence="7" id="KW-0347">Helicase</keyword>
<evidence type="ECO:0000256" key="10">
    <source>
        <dbReference type="ARBA" id="ARBA00023204"/>
    </source>
</evidence>